<dbReference type="NCBIfam" id="NF007739">
    <property type="entry name" value="PRK10419.1"/>
    <property type="match status" value="2"/>
</dbReference>
<dbReference type="SUPFAM" id="SSF52540">
    <property type="entry name" value="P-loop containing nucleoside triphosphate hydrolases"/>
    <property type="match status" value="2"/>
</dbReference>
<keyword evidence="12" id="KW-1185">Reference proteome</keyword>
<dbReference type="Gene3D" id="3.40.50.300">
    <property type="entry name" value="P-loop containing nucleotide triphosphate hydrolases"/>
    <property type="match status" value="2"/>
</dbReference>
<dbReference type="InterPro" id="IPR003439">
    <property type="entry name" value="ABC_transporter-like_ATP-bd"/>
</dbReference>
<dbReference type="FunFam" id="3.40.50.300:FF:000016">
    <property type="entry name" value="Oligopeptide ABC transporter ATP-binding component"/>
    <property type="match status" value="2"/>
</dbReference>
<dbReference type="InterPro" id="IPR003593">
    <property type="entry name" value="AAA+_ATPase"/>
</dbReference>
<comment type="subcellular location">
    <subcellularLocation>
        <location evidence="1">Cell inner membrane</location>
        <topology evidence="1">Peripheral membrane protein</topology>
    </subcellularLocation>
</comment>
<evidence type="ECO:0000256" key="5">
    <source>
        <dbReference type="ARBA" id="ARBA00022741"/>
    </source>
</evidence>
<dbReference type="GO" id="GO:0005524">
    <property type="term" value="F:ATP binding"/>
    <property type="evidence" value="ECO:0007669"/>
    <property type="project" value="UniProtKB-KW"/>
</dbReference>
<name>A0A4R1EXL6_9GAMM</name>
<proteinExistence type="inferred from homology"/>
<dbReference type="Pfam" id="PF00005">
    <property type="entry name" value="ABC_tran"/>
    <property type="match status" value="2"/>
</dbReference>
<dbReference type="Proteomes" id="UP000294887">
    <property type="component" value="Unassembled WGS sequence"/>
</dbReference>
<dbReference type="GO" id="GO:0005886">
    <property type="term" value="C:plasma membrane"/>
    <property type="evidence" value="ECO:0007669"/>
    <property type="project" value="UniProtKB-SubCell"/>
</dbReference>
<evidence type="ECO:0000256" key="8">
    <source>
        <dbReference type="ARBA" id="ARBA00038852"/>
    </source>
</evidence>
<keyword evidence="7" id="KW-0472">Membrane</keyword>
<dbReference type="Pfam" id="PF08352">
    <property type="entry name" value="oligo_HPY"/>
    <property type="match status" value="2"/>
</dbReference>
<evidence type="ECO:0000313" key="11">
    <source>
        <dbReference type="EMBL" id="TCJ82721.1"/>
    </source>
</evidence>
<dbReference type="PROSITE" id="PS50893">
    <property type="entry name" value="ABC_TRANSPORTER_2"/>
    <property type="match status" value="2"/>
</dbReference>
<evidence type="ECO:0000256" key="4">
    <source>
        <dbReference type="ARBA" id="ARBA00022475"/>
    </source>
</evidence>
<feature type="domain" description="ABC transporter" evidence="10">
    <location>
        <begin position="277"/>
        <end position="525"/>
    </location>
</feature>
<evidence type="ECO:0000256" key="7">
    <source>
        <dbReference type="ARBA" id="ARBA00023136"/>
    </source>
</evidence>
<organism evidence="11 12">
    <name type="scientific">Cocleimonas flava</name>
    <dbReference type="NCBI Taxonomy" id="634765"/>
    <lineage>
        <taxon>Bacteria</taxon>
        <taxon>Pseudomonadati</taxon>
        <taxon>Pseudomonadota</taxon>
        <taxon>Gammaproteobacteria</taxon>
        <taxon>Thiotrichales</taxon>
        <taxon>Thiotrichaceae</taxon>
        <taxon>Cocleimonas</taxon>
    </lineage>
</organism>
<dbReference type="OrthoDB" id="9784450at2"/>
<accession>A0A4R1EXL6</accession>
<evidence type="ECO:0000259" key="10">
    <source>
        <dbReference type="PROSITE" id="PS50893"/>
    </source>
</evidence>
<dbReference type="EMBL" id="SMFQ01000005">
    <property type="protein sequence ID" value="TCJ82721.1"/>
    <property type="molecule type" value="Genomic_DNA"/>
</dbReference>
<dbReference type="EC" id="7.4.2.9" evidence="8"/>
<evidence type="ECO:0000313" key="12">
    <source>
        <dbReference type="Proteomes" id="UP000294887"/>
    </source>
</evidence>
<sequence>MKPLLKVENLSIRLPKGGDREFAIRNVNYNLMPGELLCVVGESGSGKSMTANAIMGLLPKVIEVDQGAVIFDDCDLISLEENRARDLRGNRISMIFQEPMTALNPLMRVEDQISEVFLIHTDMPASERQKRTLALLEDVGLPDPKKMLRAYPHQLSGGQRQRVMIAMALALEPSILIADEPTTALDVTTQAQILKLVKELQKKHNTAVMFITHDFGVVAEIADRVVVMEKGEMVELGKSDDVLNNPQHDYTKKLIAAVPPLAAPLREVKEHLEPPILSVKNLCKTYSTGGSWFSKARIVKAADDVSFELHRGETLGLVGESGSGKSTVSRCVVRLLESDSGQIILGGSEIQSLGAKELSPFRKRIQMVFQDPYASLNPRKTIGKIIADGPIAQGMSPKAALEKAAELLELVELPKAAIDRYPHEFSGGQRQRIGIARALAHDPEILVADEAISALDVSVQAQILDLIETLKKRLNLAVLFVVHDLRVAAQVCDRVIVMQTGKIVEIGETSQVFEAPAHEYTKGLIASIPGANWRSGNVEATPTELAEALA</sequence>
<comment type="catalytic activity">
    <reaction evidence="9">
        <text>a dipeptide(out) + ATP + H2O = a dipeptide(in) + ADP + phosphate + H(+)</text>
        <dbReference type="Rhea" id="RHEA:23120"/>
        <dbReference type="ChEBI" id="CHEBI:15377"/>
        <dbReference type="ChEBI" id="CHEBI:15378"/>
        <dbReference type="ChEBI" id="CHEBI:30616"/>
        <dbReference type="ChEBI" id="CHEBI:43474"/>
        <dbReference type="ChEBI" id="CHEBI:90799"/>
        <dbReference type="ChEBI" id="CHEBI:456216"/>
        <dbReference type="EC" id="7.4.2.9"/>
    </reaction>
</comment>
<dbReference type="SMART" id="SM00382">
    <property type="entry name" value="AAA"/>
    <property type="match status" value="2"/>
</dbReference>
<feature type="domain" description="ABC transporter" evidence="10">
    <location>
        <begin position="5"/>
        <end position="255"/>
    </location>
</feature>
<dbReference type="InterPro" id="IPR050388">
    <property type="entry name" value="ABC_Ni/Peptide_Import"/>
</dbReference>
<dbReference type="PANTHER" id="PTHR43297:SF2">
    <property type="entry name" value="DIPEPTIDE TRANSPORT ATP-BINDING PROTEIN DPPD"/>
    <property type="match status" value="1"/>
</dbReference>
<keyword evidence="4" id="KW-1003">Cell membrane</keyword>
<keyword evidence="5" id="KW-0547">Nucleotide-binding</keyword>
<dbReference type="CDD" id="cd03257">
    <property type="entry name" value="ABC_NikE_OppD_transporters"/>
    <property type="match status" value="2"/>
</dbReference>
<evidence type="ECO:0000256" key="2">
    <source>
        <dbReference type="ARBA" id="ARBA00005417"/>
    </source>
</evidence>
<dbReference type="GO" id="GO:0055085">
    <property type="term" value="P:transmembrane transport"/>
    <property type="evidence" value="ECO:0007669"/>
    <property type="project" value="UniProtKB-ARBA"/>
</dbReference>
<comment type="similarity">
    <text evidence="2">Belongs to the ABC transporter superfamily.</text>
</comment>
<evidence type="ECO:0000256" key="9">
    <source>
        <dbReference type="ARBA" id="ARBA00047356"/>
    </source>
</evidence>
<comment type="caution">
    <text evidence="11">The sequence shown here is derived from an EMBL/GenBank/DDBJ whole genome shotgun (WGS) entry which is preliminary data.</text>
</comment>
<dbReference type="NCBIfam" id="NF008453">
    <property type="entry name" value="PRK11308.1"/>
    <property type="match status" value="2"/>
</dbReference>
<dbReference type="InterPro" id="IPR017871">
    <property type="entry name" value="ABC_transporter-like_CS"/>
</dbReference>
<dbReference type="PROSITE" id="PS00211">
    <property type="entry name" value="ABC_TRANSPORTER_1"/>
    <property type="match status" value="2"/>
</dbReference>
<protein>
    <recommendedName>
        <fullName evidence="8">ABC-type dipeptide transporter</fullName>
        <ecNumber evidence="8">7.4.2.9</ecNumber>
    </recommendedName>
</protein>
<dbReference type="PANTHER" id="PTHR43297">
    <property type="entry name" value="OLIGOPEPTIDE TRANSPORT ATP-BINDING PROTEIN APPD"/>
    <property type="match status" value="1"/>
</dbReference>
<evidence type="ECO:0000256" key="3">
    <source>
        <dbReference type="ARBA" id="ARBA00022448"/>
    </source>
</evidence>
<gene>
    <name evidence="11" type="ORF">EV695_3453</name>
</gene>
<keyword evidence="3" id="KW-0813">Transport</keyword>
<dbReference type="InterPro" id="IPR027417">
    <property type="entry name" value="P-loop_NTPase"/>
</dbReference>
<reference evidence="11 12" key="1">
    <citation type="submission" date="2019-03" db="EMBL/GenBank/DDBJ databases">
        <title>Genomic Encyclopedia of Type Strains, Phase IV (KMG-IV): sequencing the most valuable type-strain genomes for metagenomic binning, comparative biology and taxonomic classification.</title>
        <authorList>
            <person name="Goeker M."/>
        </authorList>
    </citation>
    <scope>NUCLEOTIDE SEQUENCE [LARGE SCALE GENOMIC DNA]</scope>
    <source>
        <strain evidence="11 12">DSM 24830</strain>
    </source>
</reference>
<evidence type="ECO:0000256" key="6">
    <source>
        <dbReference type="ARBA" id="ARBA00022840"/>
    </source>
</evidence>
<dbReference type="AlphaFoldDB" id="A0A4R1EXL6"/>
<dbReference type="RefSeq" id="WP_131907229.1">
    <property type="nucleotide sequence ID" value="NZ_BAAAFU010000007.1"/>
</dbReference>
<dbReference type="GO" id="GO:0016887">
    <property type="term" value="F:ATP hydrolysis activity"/>
    <property type="evidence" value="ECO:0007669"/>
    <property type="project" value="InterPro"/>
</dbReference>
<dbReference type="GO" id="GO:0015833">
    <property type="term" value="P:peptide transport"/>
    <property type="evidence" value="ECO:0007669"/>
    <property type="project" value="InterPro"/>
</dbReference>
<dbReference type="InterPro" id="IPR013563">
    <property type="entry name" value="Oligopep_ABC_C"/>
</dbReference>
<keyword evidence="6 11" id="KW-0067">ATP-binding</keyword>
<evidence type="ECO:0000256" key="1">
    <source>
        <dbReference type="ARBA" id="ARBA00004417"/>
    </source>
</evidence>